<evidence type="ECO:0000313" key="3">
    <source>
        <dbReference type="Proteomes" id="UP001500655"/>
    </source>
</evidence>
<feature type="region of interest" description="Disordered" evidence="1">
    <location>
        <begin position="188"/>
        <end position="212"/>
    </location>
</feature>
<dbReference type="RefSeq" id="WP_344078874.1">
    <property type="nucleotide sequence ID" value="NZ_BAAALS010000007.1"/>
</dbReference>
<evidence type="ECO:0000313" key="2">
    <source>
        <dbReference type="EMBL" id="GAA1747275.1"/>
    </source>
</evidence>
<feature type="compositionally biased region" description="Low complexity" evidence="1">
    <location>
        <begin position="196"/>
        <end position="212"/>
    </location>
</feature>
<dbReference type="InterPro" id="IPR050627">
    <property type="entry name" value="Nitroreductase/BluB"/>
</dbReference>
<keyword evidence="3" id="KW-1185">Reference proteome</keyword>
<dbReference type="Proteomes" id="UP001500655">
    <property type="component" value="Unassembled WGS sequence"/>
</dbReference>
<dbReference type="NCBIfam" id="NF047509">
    <property type="entry name" value="Rv3131_FMN_oxido"/>
    <property type="match status" value="1"/>
</dbReference>
<dbReference type="SUPFAM" id="SSF55469">
    <property type="entry name" value="FMN-dependent nitroreductase-like"/>
    <property type="match status" value="2"/>
</dbReference>
<accession>A0ABP4W5F5</accession>
<dbReference type="InterPro" id="IPR000415">
    <property type="entry name" value="Nitroreductase-like"/>
</dbReference>
<dbReference type="EMBL" id="BAAALS010000007">
    <property type="protein sequence ID" value="GAA1747275.1"/>
    <property type="molecule type" value="Genomic_DNA"/>
</dbReference>
<evidence type="ECO:0000256" key="1">
    <source>
        <dbReference type="SAM" id="MobiDB-lite"/>
    </source>
</evidence>
<gene>
    <name evidence="2" type="ORF">GCM10009681_18070</name>
</gene>
<dbReference type="PANTHER" id="PTHR23026:SF123">
    <property type="entry name" value="NAD(P)H NITROREDUCTASE RV3131-RELATED"/>
    <property type="match status" value="1"/>
</dbReference>
<comment type="caution">
    <text evidence="2">The sequence shown here is derived from an EMBL/GenBank/DDBJ whole genome shotgun (WGS) entry which is preliminary data.</text>
</comment>
<reference evidence="3" key="1">
    <citation type="journal article" date="2019" name="Int. J. Syst. Evol. Microbiol.">
        <title>The Global Catalogue of Microorganisms (GCM) 10K type strain sequencing project: providing services to taxonomists for standard genome sequencing and annotation.</title>
        <authorList>
            <consortium name="The Broad Institute Genomics Platform"/>
            <consortium name="The Broad Institute Genome Sequencing Center for Infectious Disease"/>
            <person name="Wu L."/>
            <person name="Ma J."/>
        </authorList>
    </citation>
    <scope>NUCLEOTIDE SEQUENCE [LARGE SCALE GENOMIC DNA]</scope>
    <source>
        <strain evidence="3">JCM 13249</strain>
    </source>
</reference>
<name>A0ABP4W5F5_9ACTN</name>
<sequence length="327" mass="35226">MTNPVVGRADLIAAVEAAVRAPSVHNTQPWRFRLRDRTVDLYADPTRQLPTSDPDGHALRLSCGAALLNLRLGLAHQGYGVAFQLLPDRTDPELLARVEVVGRARPTWREETLYAAIARRHSNRQPFLATFVAPDLRARLVQAARDEGAWLDLMIGPVALDMVAELLRVADGLLNTYEGYRSELAQWTRRSDADPDGVPSSAGGPAPDPGDLLVTRDFGGPPRPAGRTFETDPLVAVLGAHGDLPADDLIAGQALQRVLLTATANGLSTSLFSQPIDVPAIREQLRLGLRRTGSPRILLRAGYGVPGTPTPRRPLAEVLDAALIDAA</sequence>
<organism evidence="2 3">
    <name type="scientific">Luedemannella helvata</name>
    <dbReference type="NCBI Taxonomy" id="349315"/>
    <lineage>
        <taxon>Bacteria</taxon>
        <taxon>Bacillati</taxon>
        <taxon>Actinomycetota</taxon>
        <taxon>Actinomycetes</taxon>
        <taxon>Micromonosporales</taxon>
        <taxon>Micromonosporaceae</taxon>
        <taxon>Luedemannella</taxon>
    </lineage>
</organism>
<evidence type="ECO:0008006" key="4">
    <source>
        <dbReference type="Google" id="ProtNLM"/>
    </source>
</evidence>
<dbReference type="PANTHER" id="PTHR23026">
    <property type="entry name" value="NADPH NITROREDUCTASE"/>
    <property type="match status" value="1"/>
</dbReference>
<dbReference type="Gene3D" id="3.40.109.10">
    <property type="entry name" value="NADH Oxidase"/>
    <property type="match status" value="2"/>
</dbReference>
<proteinExistence type="predicted"/>
<protein>
    <recommendedName>
        <fullName evidence="4">Nitroreductase</fullName>
    </recommendedName>
</protein>